<dbReference type="SUPFAM" id="SSF74653">
    <property type="entry name" value="TolA/TonB C-terminal domain"/>
    <property type="match status" value="1"/>
</dbReference>
<dbReference type="EMBL" id="JAIT01000061">
    <property type="protein sequence ID" value="KLE03024.1"/>
    <property type="molecule type" value="Genomic_DNA"/>
</dbReference>
<dbReference type="InterPro" id="IPR037682">
    <property type="entry name" value="TonB_C"/>
</dbReference>
<feature type="domain" description="TonB C-terminal" evidence="12">
    <location>
        <begin position="172"/>
        <end position="259"/>
    </location>
</feature>
<dbReference type="GO" id="GO:0098797">
    <property type="term" value="C:plasma membrane protein complex"/>
    <property type="evidence" value="ECO:0007669"/>
    <property type="project" value="TreeGrafter"/>
</dbReference>
<keyword evidence="9 11" id="KW-0472">Membrane</keyword>
<evidence type="ECO:0000256" key="6">
    <source>
        <dbReference type="ARBA" id="ARBA00022692"/>
    </source>
</evidence>
<proteinExistence type="inferred from homology"/>
<evidence type="ECO:0000313" key="13">
    <source>
        <dbReference type="EMBL" id="KLE03024.1"/>
    </source>
</evidence>
<dbReference type="AlphaFoldDB" id="A0A837J8V6"/>
<evidence type="ECO:0000256" key="1">
    <source>
        <dbReference type="ARBA" id="ARBA00004383"/>
    </source>
</evidence>
<feature type="transmembrane region" description="Helical" evidence="11">
    <location>
        <begin position="6"/>
        <end position="26"/>
    </location>
</feature>
<evidence type="ECO:0000256" key="7">
    <source>
        <dbReference type="ARBA" id="ARBA00022927"/>
    </source>
</evidence>
<name>A0A837J8V6_9BACT</name>
<gene>
    <name evidence="13" type="ORF">AF77_10820</name>
</gene>
<dbReference type="Pfam" id="PF03544">
    <property type="entry name" value="TonB_C"/>
    <property type="match status" value="1"/>
</dbReference>
<keyword evidence="4" id="KW-1003">Cell membrane</keyword>
<organism evidence="13 14">
    <name type="scientific">Aliarcobacter butzleri L352</name>
    <dbReference type="NCBI Taxonomy" id="1447260"/>
    <lineage>
        <taxon>Bacteria</taxon>
        <taxon>Pseudomonadati</taxon>
        <taxon>Campylobacterota</taxon>
        <taxon>Epsilonproteobacteria</taxon>
        <taxon>Campylobacterales</taxon>
        <taxon>Arcobacteraceae</taxon>
        <taxon>Aliarcobacter</taxon>
    </lineage>
</organism>
<comment type="similarity">
    <text evidence="2">Belongs to the TonB family.</text>
</comment>
<evidence type="ECO:0000256" key="3">
    <source>
        <dbReference type="ARBA" id="ARBA00022448"/>
    </source>
</evidence>
<keyword evidence="6 11" id="KW-0812">Transmembrane</keyword>
<dbReference type="InterPro" id="IPR006260">
    <property type="entry name" value="TonB/TolA_C"/>
</dbReference>
<dbReference type="PROSITE" id="PS52015">
    <property type="entry name" value="TONB_CTD"/>
    <property type="match status" value="1"/>
</dbReference>
<comment type="subcellular location">
    <subcellularLocation>
        <location evidence="1">Cell inner membrane</location>
        <topology evidence="1">Single-pass membrane protein</topology>
        <orientation evidence="1">Periplasmic side</orientation>
    </subcellularLocation>
</comment>
<dbReference type="NCBIfam" id="TIGR01352">
    <property type="entry name" value="tonB_Cterm"/>
    <property type="match status" value="1"/>
</dbReference>
<dbReference type="InterPro" id="IPR051045">
    <property type="entry name" value="TonB-dependent_transducer"/>
</dbReference>
<evidence type="ECO:0000313" key="14">
    <source>
        <dbReference type="Proteomes" id="UP000035462"/>
    </source>
</evidence>
<feature type="coiled-coil region" evidence="10">
    <location>
        <begin position="25"/>
        <end position="53"/>
    </location>
</feature>
<keyword evidence="8 11" id="KW-1133">Transmembrane helix</keyword>
<dbReference type="GO" id="GO:0055085">
    <property type="term" value="P:transmembrane transport"/>
    <property type="evidence" value="ECO:0007669"/>
    <property type="project" value="InterPro"/>
</dbReference>
<evidence type="ECO:0000256" key="5">
    <source>
        <dbReference type="ARBA" id="ARBA00022519"/>
    </source>
</evidence>
<evidence type="ECO:0000256" key="4">
    <source>
        <dbReference type="ARBA" id="ARBA00022475"/>
    </source>
</evidence>
<reference evidence="13 14" key="1">
    <citation type="submission" date="2014-01" db="EMBL/GenBank/DDBJ databases">
        <title>Development of a Comparative Genomic Fingerprinting Assay for High Resolution Genotyping of Arcobacter butzleri.</title>
        <authorList>
            <person name="Webb A.L."/>
            <person name="Inglis G.D."/>
            <person name="Kruczkiewicz P."/>
            <person name="Selinger L.B."/>
            <person name="Taboada E.N."/>
        </authorList>
    </citation>
    <scope>NUCLEOTIDE SEQUENCE [LARGE SCALE GENOMIC DNA]</scope>
    <source>
        <strain evidence="13 14">L352</strain>
    </source>
</reference>
<keyword evidence="3" id="KW-0813">Transport</keyword>
<evidence type="ECO:0000256" key="9">
    <source>
        <dbReference type="ARBA" id="ARBA00023136"/>
    </source>
</evidence>
<accession>A0A837J8V6</accession>
<protein>
    <recommendedName>
        <fullName evidence="12">TonB C-terminal domain-containing protein</fullName>
    </recommendedName>
</protein>
<evidence type="ECO:0000256" key="2">
    <source>
        <dbReference type="ARBA" id="ARBA00006555"/>
    </source>
</evidence>
<sequence>MYYNPAMKNIIFAFIISVILHLLLLVSYNKSLNETKQENKQEQNEKIVEKKSDVKFVKIQQEIISQEKRIEPKPEPKVSEKIIEKQIKLPKNESENKIAQNTKKSADIKQAKEMQKNILKETNALQEKTLENFLSQKEPINKNILNELEKLYGEEYKNFTKVQKAYLEKNLNNFQVITQRVLDRMGYPELAAKQKIGGINTVEFIFYPNGDISDLRIINSSGYSVLDKHSIELIEIAYKDYPKPTEPIKIRFRVFYRAY</sequence>
<keyword evidence="10" id="KW-0175">Coiled coil</keyword>
<dbReference type="Gene3D" id="3.30.1150.10">
    <property type="match status" value="1"/>
</dbReference>
<evidence type="ECO:0000256" key="11">
    <source>
        <dbReference type="SAM" id="Phobius"/>
    </source>
</evidence>
<evidence type="ECO:0000259" key="12">
    <source>
        <dbReference type="PROSITE" id="PS52015"/>
    </source>
</evidence>
<keyword evidence="5" id="KW-0997">Cell inner membrane</keyword>
<dbReference type="GO" id="GO:0015031">
    <property type="term" value="P:protein transport"/>
    <property type="evidence" value="ECO:0007669"/>
    <property type="project" value="UniProtKB-KW"/>
</dbReference>
<dbReference type="GO" id="GO:0031992">
    <property type="term" value="F:energy transducer activity"/>
    <property type="evidence" value="ECO:0007669"/>
    <property type="project" value="TreeGrafter"/>
</dbReference>
<dbReference type="PANTHER" id="PTHR33446">
    <property type="entry name" value="PROTEIN TONB-RELATED"/>
    <property type="match status" value="1"/>
</dbReference>
<evidence type="ECO:0000256" key="8">
    <source>
        <dbReference type="ARBA" id="ARBA00022989"/>
    </source>
</evidence>
<comment type="caution">
    <text evidence="13">The sequence shown here is derived from an EMBL/GenBank/DDBJ whole genome shotgun (WGS) entry which is preliminary data.</text>
</comment>
<keyword evidence="7" id="KW-0653">Protein transport</keyword>
<dbReference type="PANTHER" id="PTHR33446:SF2">
    <property type="entry name" value="PROTEIN TONB"/>
    <property type="match status" value="1"/>
</dbReference>
<evidence type="ECO:0000256" key="10">
    <source>
        <dbReference type="SAM" id="Coils"/>
    </source>
</evidence>
<dbReference type="Proteomes" id="UP000035462">
    <property type="component" value="Unassembled WGS sequence"/>
</dbReference>